<dbReference type="Pfam" id="PF00082">
    <property type="entry name" value="Peptidase_S8"/>
    <property type="match status" value="1"/>
</dbReference>
<sequence length="377" mass="40455">MFNLCRSRTRLFRSSLPTLSANPNNTMEGKVVLCFTRETSVTPAVDDIIAVRNAGGLGVIIARNPTHLLLPSRNFPSVAVDFELGTDILFYIRSTRSPIVKIGDSRTLVARPVATKVATFSSRGPNSISPAILKPDIAAPGVNILAATSLNDSFSWKSGTSMATPVVSGIVVLLKSLHPHWSPSAIKSAIVTTAWKTDPSGEPIFADGSSRKLADPFDYGGGLVNPEKAARPGLVYDMATHDYVLYLCAADYSDMSISRVHGKATVCPTTKPSVLDLNLPSITIPNLRDEVTLTRTLTNVGPFNSVYKVVINPPTGVNVSVTPTTLVFNSTATKLSFTVRATTTHRVNTGCYFGSLTWSDNMHNVAIPLSVRTQILP</sequence>
<dbReference type="SUPFAM" id="SSF52743">
    <property type="entry name" value="Subtilisin-like"/>
    <property type="match status" value="1"/>
</dbReference>
<evidence type="ECO:0000256" key="6">
    <source>
        <dbReference type="ARBA" id="ARBA00023180"/>
    </source>
</evidence>
<reference evidence="10" key="1">
    <citation type="submission" date="2018-11" db="EMBL/GenBank/DDBJ databases">
        <authorList>
            <consortium name="Genoscope - CEA"/>
            <person name="William W."/>
        </authorList>
    </citation>
    <scope>NUCLEOTIDE SEQUENCE</scope>
</reference>
<evidence type="ECO:0008006" key="11">
    <source>
        <dbReference type="Google" id="ProtNLM"/>
    </source>
</evidence>
<evidence type="ECO:0000256" key="4">
    <source>
        <dbReference type="ARBA" id="ARBA00022801"/>
    </source>
</evidence>
<keyword evidence="4" id="KW-0378">Hydrolase</keyword>
<dbReference type="Gene3D" id="3.50.30.30">
    <property type="match status" value="1"/>
</dbReference>
<name>A0A3P6DKR5_BRAOL</name>
<comment type="caution">
    <text evidence="7">Lacks conserved residue(s) required for the propagation of feature annotation.</text>
</comment>
<keyword evidence="6" id="KW-0325">Glycoprotein</keyword>
<keyword evidence="2" id="KW-0645">Protease</keyword>
<keyword evidence="3" id="KW-0732">Signal</keyword>
<comment type="similarity">
    <text evidence="1 7">Belongs to the peptidase S8 family.</text>
</comment>
<feature type="domain" description="Peptidase S8/S53" evidence="8">
    <location>
        <begin position="113"/>
        <end position="199"/>
    </location>
</feature>
<gene>
    <name evidence="10" type="ORF">BOLC2T10262H</name>
</gene>
<dbReference type="PROSITE" id="PS00138">
    <property type="entry name" value="SUBTILASE_SER"/>
    <property type="match status" value="1"/>
</dbReference>
<dbReference type="PROSITE" id="PS51892">
    <property type="entry name" value="SUBTILASE"/>
    <property type="match status" value="1"/>
</dbReference>
<evidence type="ECO:0000256" key="3">
    <source>
        <dbReference type="ARBA" id="ARBA00022729"/>
    </source>
</evidence>
<organism evidence="10">
    <name type="scientific">Brassica oleracea</name>
    <name type="common">Wild cabbage</name>
    <dbReference type="NCBI Taxonomy" id="3712"/>
    <lineage>
        <taxon>Eukaryota</taxon>
        <taxon>Viridiplantae</taxon>
        <taxon>Streptophyta</taxon>
        <taxon>Embryophyta</taxon>
        <taxon>Tracheophyta</taxon>
        <taxon>Spermatophyta</taxon>
        <taxon>Magnoliopsida</taxon>
        <taxon>eudicotyledons</taxon>
        <taxon>Gunneridae</taxon>
        <taxon>Pentapetalae</taxon>
        <taxon>rosids</taxon>
        <taxon>malvids</taxon>
        <taxon>Brassicales</taxon>
        <taxon>Brassicaceae</taxon>
        <taxon>Brassiceae</taxon>
        <taxon>Brassica</taxon>
    </lineage>
</organism>
<dbReference type="FunFam" id="2.60.40.2310:FF:000001">
    <property type="entry name" value="Subtilisin-like protease SBT1.5"/>
    <property type="match status" value="1"/>
</dbReference>
<evidence type="ECO:0000313" key="10">
    <source>
        <dbReference type="EMBL" id="VDD24634.1"/>
    </source>
</evidence>
<evidence type="ECO:0000256" key="5">
    <source>
        <dbReference type="ARBA" id="ARBA00022825"/>
    </source>
</evidence>
<proteinExistence type="inferred from homology"/>
<feature type="domain" description="Subtilisin-like protease fibronectin type-III" evidence="9">
    <location>
        <begin position="276"/>
        <end position="371"/>
    </location>
</feature>
<dbReference type="GO" id="GO:0006508">
    <property type="term" value="P:proteolysis"/>
    <property type="evidence" value="ECO:0007669"/>
    <property type="project" value="UniProtKB-KW"/>
</dbReference>
<dbReference type="CDD" id="cd02120">
    <property type="entry name" value="PA_subtilisin_like"/>
    <property type="match status" value="1"/>
</dbReference>
<dbReference type="InterPro" id="IPR036852">
    <property type="entry name" value="Peptidase_S8/S53_dom_sf"/>
</dbReference>
<protein>
    <recommendedName>
        <fullName evidence="11">Subtilisin-like protease fibronectin type-III domain-containing protein</fullName>
    </recommendedName>
</protein>
<evidence type="ECO:0000259" key="9">
    <source>
        <dbReference type="Pfam" id="PF17766"/>
    </source>
</evidence>
<evidence type="ECO:0000256" key="1">
    <source>
        <dbReference type="ARBA" id="ARBA00011073"/>
    </source>
</evidence>
<dbReference type="Pfam" id="PF17766">
    <property type="entry name" value="fn3_6"/>
    <property type="match status" value="1"/>
</dbReference>
<dbReference type="Gene3D" id="2.60.40.2310">
    <property type="match status" value="1"/>
</dbReference>
<keyword evidence="5" id="KW-0720">Serine protease</keyword>
<evidence type="ECO:0000259" key="8">
    <source>
        <dbReference type="Pfam" id="PF00082"/>
    </source>
</evidence>
<dbReference type="EMBL" id="LR031874">
    <property type="protein sequence ID" value="VDD24634.1"/>
    <property type="molecule type" value="Genomic_DNA"/>
</dbReference>
<dbReference type="Gene3D" id="3.40.50.200">
    <property type="entry name" value="Peptidase S8/S53 domain"/>
    <property type="match status" value="1"/>
</dbReference>
<dbReference type="InterPro" id="IPR041469">
    <property type="entry name" value="Subtilisin-like_FN3"/>
</dbReference>
<evidence type="ECO:0000256" key="7">
    <source>
        <dbReference type="PROSITE-ProRule" id="PRU01240"/>
    </source>
</evidence>
<dbReference type="InterPro" id="IPR045051">
    <property type="entry name" value="SBT"/>
</dbReference>
<dbReference type="GO" id="GO:0004252">
    <property type="term" value="F:serine-type endopeptidase activity"/>
    <property type="evidence" value="ECO:0007669"/>
    <property type="project" value="InterPro"/>
</dbReference>
<evidence type="ECO:0000256" key="2">
    <source>
        <dbReference type="ARBA" id="ARBA00022670"/>
    </source>
</evidence>
<dbReference type="PANTHER" id="PTHR10795">
    <property type="entry name" value="PROPROTEIN CONVERTASE SUBTILISIN/KEXIN"/>
    <property type="match status" value="1"/>
</dbReference>
<accession>A0A3P6DKR5</accession>
<dbReference type="InterPro" id="IPR000209">
    <property type="entry name" value="Peptidase_S8/S53_dom"/>
</dbReference>
<dbReference type="InterPro" id="IPR023828">
    <property type="entry name" value="Peptidase_S8_Ser-AS"/>
</dbReference>
<dbReference type="AlphaFoldDB" id="A0A3P6DKR5"/>